<feature type="domain" description="Agd3 CBM87" evidence="2">
    <location>
        <begin position="72"/>
        <end position="232"/>
    </location>
</feature>
<reference evidence="4" key="1">
    <citation type="journal article" date="2009" name="Environ. Microbiol.">
        <title>The genome of Polaromonas naphthalenivorans strain CJ2, isolated from coal tar-contaminated sediment, reveals physiological and metabolic versatility and evolution through extensive horizontal gene transfer.</title>
        <authorList>
            <person name="Yagi J.M."/>
            <person name="Sims D."/>
            <person name="Brettin T."/>
            <person name="Bruce D."/>
            <person name="Madsen E.L."/>
        </authorList>
    </citation>
    <scope>NUCLEOTIDE SEQUENCE [LARGE SCALE GENOMIC DNA]</scope>
    <source>
        <strain evidence="4">CJ2</strain>
    </source>
</reference>
<dbReference type="Pfam" id="PF25115">
    <property type="entry name" value="Agd3_CE"/>
    <property type="match status" value="1"/>
</dbReference>
<protein>
    <submittedName>
        <fullName evidence="3">Uncharacterized protein</fullName>
    </submittedName>
</protein>
<name>A1VMS6_POLNA</name>
<sequence>MKLQQFYLYRALVTSGIKPLLVPNGLVREGPEKQLQRQFLYWGSHTLQRILAVILFTVFWLAPAAAETPRSINMKLLVVSADGNEPVFAGIKSILNQIGIPYDTLVASKTPLTAQTLSDGLGAGRYQGVLLTTGNLAYEASPNNWQSAFTQAQWQMLWQYEADFRVRQATLYTYPAGAPDNYGLTPISAADTSYTPLKASLTTAGQQLFGYLNPASPVSITGAWTYLVKPISSGNPVSLLNTADGYSLASIYTYPDGRQNLAITTDGNPELTHTLLLGYGVVNWVSKGFFLGERKVYLNAQPDDIMIPDDIWDPVRLSDQTGIEYRITGNDYNRLITWQNAMRASNTNAAQIELEMPYNGVGVSGIYPNDTLTAAIRSKPNQFKWISHTYEHELLTDISYTNALAQLSKNHTVAQQLGFSKYQKDSMIQPEISGLNNPEFLRAAKDFGIRYILSDTSQPGWKNPSPNTGFYSLHQPSILIIPRYPTNLYYNVSTPTEWLSEYNYFYAPGGLFPTWDHKLTYSELLNKESEIWLRYLLKFDLNSVMFHQSNLRAYDNKNSLLGDLINATLAKYNSMYKLPIRSPSQHDTGLLMAARMTYNDSGVSGRIVLGTTNSIALKTVKPVKAPLTGINYGTAKETYGGQTISTISLGANGTLTIPAPAW</sequence>
<organism evidence="3 4">
    <name type="scientific">Polaromonas naphthalenivorans (strain CJ2)</name>
    <dbReference type="NCBI Taxonomy" id="365044"/>
    <lineage>
        <taxon>Bacteria</taxon>
        <taxon>Pseudomonadati</taxon>
        <taxon>Pseudomonadota</taxon>
        <taxon>Betaproteobacteria</taxon>
        <taxon>Burkholderiales</taxon>
        <taxon>Comamonadaceae</taxon>
        <taxon>Polaromonas</taxon>
    </lineage>
</organism>
<keyword evidence="4" id="KW-1185">Reference proteome</keyword>
<feature type="domain" description="Agd3 deacetylase" evidence="1">
    <location>
        <begin position="378"/>
        <end position="599"/>
    </location>
</feature>
<evidence type="ECO:0000259" key="1">
    <source>
        <dbReference type="Pfam" id="PF25115"/>
    </source>
</evidence>
<dbReference type="InterPro" id="IPR056827">
    <property type="entry name" value="CBM87_Agd3"/>
</dbReference>
<dbReference type="HOGENOM" id="CLU_015309_0_0_4"/>
<dbReference type="OrthoDB" id="53191at2"/>
<proteinExistence type="predicted"/>
<dbReference type="Pfam" id="PF25116">
    <property type="entry name" value="CBM87_Agd3"/>
    <property type="match status" value="1"/>
</dbReference>
<evidence type="ECO:0000259" key="2">
    <source>
        <dbReference type="Pfam" id="PF25116"/>
    </source>
</evidence>
<evidence type="ECO:0000313" key="4">
    <source>
        <dbReference type="Proteomes" id="UP000000644"/>
    </source>
</evidence>
<dbReference type="InterPro" id="IPR056826">
    <property type="entry name" value="Agd3_CE"/>
</dbReference>
<dbReference type="AlphaFoldDB" id="A1VMS6"/>
<dbReference type="eggNOG" id="ENOG502ZA6V">
    <property type="taxonomic scope" value="Bacteria"/>
</dbReference>
<dbReference type="EMBL" id="CP000529">
    <property type="protein sequence ID" value="ABM36954.1"/>
    <property type="molecule type" value="Genomic_DNA"/>
</dbReference>
<dbReference type="InterPro" id="IPR011330">
    <property type="entry name" value="Glyco_hydro/deAcase_b/a-brl"/>
</dbReference>
<evidence type="ECO:0000313" key="3">
    <source>
        <dbReference type="EMBL" id="ABM36954.1"/>
    </source>
</evidence>
<dbReference type="RefSeq" id="WP_011801040.1">
    <property type="nucleotide sequence ID" value="NC_008781.1"/>
</dbReference>
<dbReference type="SUPFAM" id="SSF88713">
    <property type="entry name" value="Glycoside hydrolase/deacetylase"/>
    <property type="match status" value="1"/>
</dbReference>
<dbReference type="KEGG" id="pna:Pnap_1640"/>
<dbReference type="GO" id="GO:0005975">
    <property type="term" value="P:carbohydrate metabolic process"/>
    <property type="evidence" value="ECO:0007669"/>
    <property type="project" value="InterPro"/>
</dbReference>
<gene>
    <name evidence="3" type="ordered locus">Pnap_1640</name>
</gene>
<accession>A1VMS6</accession>
<dbReference type="Proteomes" id="UP000000644">
    <property type="component" value="Chromosome"/>
</dbReference>
<dbReference type="STRING" id="365044.Pnap_1640"/>